<evidence type="ECO:0000256" key="1">
    <source>
        <dbReference type="SAM" id="SignalP"/>
    </source>
</evidence>
<dbReference type="EMBL" id="ML119646">
    <property type="protein sequence ID" value="RPA87419.1"/>
    <property type="molecule type" value="Genomic_DNA"/>
</dbReference>
<dbReference type="Proteomes" id="UP000275078">
    <property type="component" value="Unassembled WGS sequence"/>
</dbReference>
<keyword evidence="1" id="KW-0732">Signal</keyword>
<dbReference type="OrthoDB" id="2251794at2759"/>
<sequence>MKFFSTLTTFLAVAASAVIASPVSQVTAELASVVDKRSICDTPTGSCSFYETCLENKYKCGSSGYPLNYGYNHTSGSTCAKIEKAAFASHSVCYLGNGVCDLGLGDLWDIFRTVGISGLFGGWDNLIEAAQTAAPCLAKMLMLV</sequence>
<name>A0A3N4INF0_ASCIM</name>
<reference evidence="2 3" key="1">
    <citation type="journal article" date="2018" name="Nat. Ecol. Evol.">
        <title>Pezizomycetes genomes reveal the molecular basis of ectomycorrhizal truffle lifestyle.</title>
        <authorList>
            <person name="Murat C."/>
            <person name="Payen T."/>
            <person name="Noel B."/>
            <person name="Kuo A."/>
            <person name="Morin E."/>
            <person name="Chen J."/>
            <person name="Kohler A."/>
            <person name="Krizsan K."/>
            <person name="Balestrini R."/>
            <person name="Da Silva C."/>
            <person name="Montanini B."/>
            <person name="Hainaut M."/>
            <person name="Levati E."/>
            <person name="Barry K.W."/>
            <person name="Belfiori B."/>
            <person name="Cichocki N."/>
            <person name="Clum A."/>
            <person name="Dockter R.B."/>
            <person name="Fauchery L."/>
            <person name="Guy J."/>
            <person name="Iotti M."/>
            <person name="Le Tacon F."/>
            <person name="Lindquist E.A."/>
            <person name="Lipzen A."/>
            <person name="Malagnac F."/>
            <person name="Mello A."/>
            <person name="Molinier V."/>
            <person name="Miyauchi S."/>
            <person name="Poulain J."/>
            <person name="Riccioni C."/>
            <person name="Rubini A."/>
            <person name="Sitrit Y."/>
            <person name="Splivallo R."/>
            <person name="Traeger S."/>
            <person name="Wang M."/>
            <person name="Zifcakova L."/>
            <person name="Wipf D."/>
            <person name="Zambonelli A."/>
            <person name="Paolocci F."/>
            <person name="Nowrousian M."/>
            <person name="Ottonello S."/>
            <person name="Baldrian P."/>
            <person name="Spatafora J.W."/>
            <person name="Henrissat B."/>
            <person name="Nagy L.G."/>
            <person name="Aury J.M."/>
            <person name="Wincker P."/>
            <person name="Grigoriev I.V."/>
            <person name="Bonfante P."/>
            <person name="Martin F.M."/>
        </authorList>
    </citation>
    <scope>NUCLEOTIDE SEQUENCE [LARGE SCALE GENOMIC DNA]</scope>
    <source>
        <strain evidence="2 3">RN42</strain>
    </source>
</reference>
<feature type="signal peptide" evidence="1">
    <location>
        <begin position="1"/>
        <end position="20"/>
    </location>
</feature>
<dbReference type="AlphaFoldDB" id="A0A3N4INF0"/>
<dbReference type="STRING" id="1160509.A0A3N4INF0"/>
<proteinExistence type="predicted"/>
<evidence type="ECO:0000313" key="2">
    <source>
        <dbReference type="EMBL" id="RPA87419.1"/>
    </source>
</evidence>
<organism evidence="2 3">
    <name type="scientific">Ascobolus immersus RN42</name>
    <dbReference type="NCBI Taxonomy" id="1160509"/>
    <lineage>
        <taxon>Eukaryota</taxon>
        <taxon>Fungi</taxon>
        <taxon>Dikarya</taxon>
        <taxon>Ascomycota</taxon>
        <taxon>Pezizomycotina</taxon>
        <taxon>Pezizomycetes</taxon>
        <taxon>Pezizales</taxon>
        <taxon>Ascobolaceae</taxon>
        <taxon>Ascobolus</taxon>
    </lineage>
</organism>
<gene>
    <name evidence="2" type="ORF">BJ508DRAFT_320438</name>
</gene>
<accession>A0A3N4INF0</accession>
<evidence type="ECO:0000313" key="3">
    <source>
        <dbReference type="Proteomes" id="UP000275078"/>
    </source>
</evidence>
<feature type="chain" id="PRO_5018062505" evidence="1">
    <location>
        <begin position="21"/>
        <end position="144"/>
    </location>
</feature>
<protein>
    <submittedName>
        <fullName evidence="2">Uncharacterized protein</fullName>
    </submittedName>
</protein>
<keyword evidence="3" id="KW-1185">Reference proteome</keyword>